<comment type="caution">
    <text evidence="2">The sequence shown here is derived from an EMBL/GenBank/DDBJ whole genome shotgun (WGS) entry which is preliminary data.</text>
</comment>
<sequence>RKFGSHTWSGAGLEDLAARDLRKMAAESKQKQRLKKAKQAKAGGDTGSPSSEGEGHSDGSAAGGATKHGKQPAQNEQNTAVKKHLLTLQSSFKTA</sequence>
<evidence type="ECO:0000313" key="2">
    <source>
        <dbReference type="EMBL" id="CAJ1378320.1"/>
    </source>
</evidence>
<name>A0AA36HZM8_9DINO</name>
<organism evidence="2 3">
    <name type="scientific">Effrenium voratum</name>
    <dbReference type="NCBI Taxonomy" id="2562239"/>
    <lineage>
        <taxon>Eukaryota</taxon>
        <taxon>Sar</taxon>
        <taxon>Alveolata</taxon>
        <taxon>Dinophyceae</taxon>
        <taxon>Suessiales</taxon>
        <taxon>Symbiodiniaceae</taxon>
        <taxon>Effrenium</taxon>
    </lineage>
</organism>
<dbReference type="AlphaFoldDB" id="A0AA36HZM8"/>
<dbReference type="EMBL" id="CAUJNA010000533">
    <property type="protein sequence ID" value="CAJ1378320.1"/>
    <property type="molecule type" value="Genomic_DNA"/>
</dbReference>
<keyword evidence="3" id="KW-1185">Reference proteome</keyword>
<reference evidence="2" key="1">
    <citation type="submission" date="2023-08" db="EMBL/GenBank/DDBJ databases">
        <authorList>
            <person name="Chen Y."/>
            <person name="Shah S."/>
            <person name="Dougan E. K."/>
            <person name="Thang M."/>
            <person name="Chan C."/>
        </authorList>
    </citation>
    <scope>NUCLEOTIDE SEQUENCE</scope>
</reference>
<accession>A0AA36HZM8</accession>
<evidence type="ECO:0000313" key="3">
    <source>
        <dbReference type="Proteomes" id="UP001178507"/>
    </source>
</evidence>
<dbReference type="Proteomes" id="UP001178507">
    <property type="component" value="Unassembled WGS sequence"/>
</dbReference>
<feature type="non-terminal residue" evidence="2">
    <location>
        <position position="1"/>
    </location>
</feature>
<evidence type="ECO:0000256" key="1">
    <source>
        <dbReference type="SAM" id="MobiDB-lite"/>
    </source>
</evidence>
<feature type="region of interest" description="Disordered" evidence="1">
    <location>
        <begin position="25"/>
        <end position="95"/>
    </location>
</feature>
<proteinExistence type="predicted"/>
<gene>
    <name evidence="2" type="ORF">EVOR1521_LOCUS6889</name>
</gene>
<feature type="non-terminal residue" evidence="2">
    <location>
        <position position="95"/>
    </location>
</feature>
<protein>
    <submittedName>
        <fullName evidence="2">Uncharacterized protein</fullName>
    </submittedName>
</protein>